<keyword evidence="2" id="KW-1185">Reference proteome</keyword>
<gene>
    <name evidence="1" type="ORF">BDN70DRAFT_789887</name>
</gene>
<protein>
    <submittedName>
        <fullName evidence="1">Uncharacterized protein</fullName>
    </submittedName>
</protein>
<reference evidence="1" key="1">
    <citation type="submission" date="2020-11" db="EMBL/GenBank/DDBJ databases">
        <authorList>
            <consortium name="DOE Joint Genome Institute"/>
            <person name="Ahrendt S."/>
            <person name="Riley R."/>
            <person name="Andreopoulos W."/>
            <person name="Labutti K."/>
            <person name="Pangilinan J."/>
            <person name="Ruiz-Duenas F.J."/>
            <person name="Barrasa J.M."/>
            <person name="Sanchez-Garcia M."/>
            <person name="Camarero S."/>
            <person name="Miyauchi S."/>
            <person name="Serrano A."/>
            <person name="Linde D."/>
            <person name="Babiker R."/>
            <person name="Drula E."/>
            <person name="Ayuso-Fernandez I."/>
            <person name="Pacheco R."/>
            <person name="Padilla G."/>
            <person name="Ferreira P."/>
            <person name="Barriuso J."/>
            <person name="Kellner H."/>
            <person name="Castanera R."/>
            <person name="Alfaro M."/>
            <person name="Ramirez L."/>
            <person name="Pisabarro A.G."/>
            <person name="Kuo A."/>
            <person name="Tritt A."/>
            <person name="Lipzen A."/>
            <person name="He G."/>
            <person name="Yan M."/>
            <person name="Ng V."/>
            <person name="Cullen D."/>
            <person name="Martin F."/>
            <person name="Rosso M.-N."/>
            <person name="Henrissat B."/>
            <person name="Hibbett D."/>
            <person name="Martinez A.T."/>
            <person name="Grigoriev I.V."/>
        </authorList>
    </citation>
    <scope>NUCLEOTIDE SEQUENCE</scope>
    <source>
        <strain evidence="1">CIRM-BRFM 674</strain>
    </source>
</reference>
<dbReference type="AlphaFoldDB" id="A0A9P5YQF7"/>
<evidence type="ECO:0000313" key="2">
    <source>
        <dbReference type="Proteomes" id="UP000807469"/>
    </source>
</evidence>
<evidence type="ECO:0000313" key="1">
    <source>
        <dbReference type="EMBL" id="KAF9473218.1"/>
    </source>
</evidence>
<organism evidence="1 2">
    <name type="scientific">Pholiota conissans</name>
    <dbReference type="NCBI Taxonomy" id="109636"/>
    <lineage>
        <taxon>Eukaryota</taxon>
        <taxon>Fungi</taxon>
        <taxon>Dikarya</taxon>
        <taxon>Basidiomycota</taxon>
        <taxon>Agaricomycotina</taxon>
        <taxon>Agaricomycetes</taxon>
        <taxon>Agaricomycetidae</taxon>
        <taxon>Agaricales</taxon>
        <taxon>Agaricineae</taxon>
        <taxon>Strophariaceae</taxon>
        <taxon>Pholiota</taxon>
    </lineage>
</organism>
<feature type="non-terminal residue" evidence="1">
    <location>
        <position position="1"/>
    </location>
</feature>
<dbReference type="EMBL" id="MU155460">
    <property type="protein sequence ID" value="KAF9473218.1"/>
    <property type="molecule type" value="Genomic_DNA"/>
</dbReference>
<dbReference type="Proteomes" id="UP000807469">
    <property type="component" value="Unassembled WGS sequence"/>
</dbReference>
<comment type="caution">
    <text evidence="1">The sequence shown here is derived from an EMBL/GenBank/DDBJ whole genome shotgun (WGS) entry which is preliminary data.</text>
</comment>
<proteinExistence type="predicted"/>
<feature type="non-terminal residue" evidence="1">
    <location>
        <position position="66"/>
    </location>
</feature>
<sequence length="66" mass="7979">NIEHTLKIIKDDQLADKIWKWLSAPDSSKNYNEAREKYQADTCAWFLNGERFHHFLERPDFIWIKG</sequence>
<accession>A0A9P5YQF7</accession>
<name>A0A9P5YQF7_9AGAR</name>
<dbReference type="OrthoDB" id="2923369at2759"/>